<name>A0AAW0KVK7_QUESU</name>
<gene>
    <name evidence="5" type="ORF">CFP56_013311</name>
</gene>
<dbReference type="AlphaFoldDB" id="A0AAW0KVK7"/>
<evidence type="ECO:0000313" key="5">
    <source>
        <dbReference type="EMBL" id="KAK7842865.1"/>
    </source>
</evidence>
<keyword evidence="6" id="KW-1185">Reference proteome</keyword>
<dbReference type="InterPro" id="IPR052542">
    <property type="entry name" value="Cholesterol_Oxidase"/>
</dbReference>
<evidence type="ECO:0000256" key="1">
    <source>
        <dbReference type="ARBA" id="ARBA00001974"/>
    </source>
</evidence>
<dbReference type="EMBL" id="PKMF04000214">
    <property type="protein sequence ID" value="KAK7842865.1"/>
    <property type="molecule type" value="Genomic_DNA"/>
</dbReference>
<comment type="cofactor">
    <cofactor evidence="1">
        <name>FAD</name>
        <dbReference type="ChEBI" id="CHEBI:57692"/>
    </cofactor>
</comment>
<evidence type="ECO:0000256" key="3">
    <source>
        <dbReference type="ARBA" id="ARBA00022827"/>
    </source>
</evidence>
<accession>A0AAW0KVK7</accession>
<dbReference type="Gene3D" id="3.50.50.60">
    <property type="entry name" value="FAD/NAD(P)-binding domain"/>
    <property type="match status" value="1"/>
</dbReference>
<dbReference type="GO" id="GO:0016491">
    <property type="term" value="F:oxidoreductase activity"/>
    <property type="evidence" value="ECO:0007669"/>
    <property type="project" value="UniProtKB-KW"/>
</dbReference>
<protein>
    <submittedName>
        <fullName evidence="5">Uncharacterized protein</fullName>
    </submittedName>
</protein>
<dbReference type="PANTHER" id="PTHR47470:SF1">
    <property type="entry name" value="FAD-DEPENDENT OXIDOREDUCTASE 2 FAD BINDING DOMAIN-CONTAINING PROTEIN"/>
    <property type="match status" value="1"/>
</dbReference>
<proteinExistence type="predicted"/>
<keyword evidence="2" id="KW-0285">Flavoprotein</keyword>
<evidence type="ECO:0000256" key="2">
    <source>
        <dbReference type="ARBA" id="ARBA00022630"/>
    </source>
</evidence>
<organism evidence="5 6">
    <name type="scientific">Quercus suber</name>
    <name type="common">Cork oak</name>
    <dbReference type="NCBI Taxonomy" id="58331"/>
    <lineage>
        <taxon>Eukaryota</taxon>
        <taxon>Viridiplantae</taxon>
        <taxon>Streptophyta</taxon>
        <taxon>Embryophyta</taxon>
        <taxon>Tracheophyta</taxon>
        <taxon>Spermatophyta</taxon>
        <taxon>Magnoliopsida</taxon>
        <taxon>eudicotyledons</taxon>
        <taxon>Gunneridae</taxon>
        <taxon>Pentapetalae</taxon>
        <taxon>rosids</taxon>
        <taxon>fabids</taxon>
        <taxon>Fagales</taxon>
        <taxon>Fagaceae</taxon>
        <taxon>Quercus</taxon>
    </lineage>
</organism>
<evidence type="ECO:0000256" key="4">
    <source>
        <dbReference type="ARBA" id="ARBA00023002"/>
    </source>
</evidence>
<dbReference type="InterPro" id="IPR036188">
    <property type="entry name" value="FAD/NAD-bd_sf"/>
</dbReference>
<evidence type="ECO:0000313" key="6">
    <source>
        <dbReference type="Proteomes" id="UP000237347"/>
    </source>
</evidence>
<keyword evidence="4" id="KW-0560">Oxidoreductase</keyword>
<comment type="caution">
    <text evidence="5">The sequence shown here is derived from an EMBL/GenBank/DDBJ whole genome shotgun (WGS) entry which is preliminary data.</text>
</comment>
<dbReference type="PANTHER" id="PTHR47470">
    <property type="entry name" value="CHOLESTEROL OXIDASE"/>
    <property type="match status" value="1"/>
</dbReference>
<dbReference type="Proteomes" id="UP000237347">
    <property type="component" value="Unassembled WGS sequence"/>
</dbReference>
<keyword evidence="3" id="KW-0274">FAD</keyword>
<reference evidence="5 6" key="1">
    <citation type="journal article" date="2018" name="Sci. Data">
        <title>The draft genome sequence of cork oak.</title>
        <authorList>
            <person name="Ramos A.M."/>
            <person name="Usie A."/>
            <person name="Barbosa P."/>
            <person name="Barros P.M."/>
            <person name="Capote T."/>
            <person name="Chaves I."/>
            <person name="Simoes F."/>
            <person name="Abreu I."/>
            <person name="Carrasquinho I."/>
            <person name="Faro C."/>
            <person name="Guimaraes J.B."/>
            <person name="Mendonca D."/>
            <person name="Nobrega F."/>
            <person name="Rodrigues L."/>
            <person name="Saibo N.J.M."/>
            <person name="Varela M.C."/>
            <person name="Egas C."/>
            <person name="Matos J."/>
            <person name="Miguel C.M."/>
            <person name="Oliveira M.M."/>
            <person name="Ricardo C.P."/>
            <person name="Goncalves S."/>
        </authorList>
    </citation>
    <scope>NUCLEOTIDE SEQUENCE [LARGE SCALE GENOMIC DNA]</scope>
    <source>
        <strain evidence="6">cv. HL8</strain>
    </source>
</reference>
<sequence length="95" mass="10177">MAACEILIPIAFTCELRTLGDAPKCMAASHVSLNVHEQNDSVAVVACGLGGGSLVNAGVTVPTPVRARRNPKWPKEWERDWDICEASAAAMRDKT</sequence>